<sequence length="237" mass="26183">MIDPQVIIDHWPYFAAGIWMTIQVSLAAIVLGFMIAFAVALLRTSRFRLLRGVASAYVEMLRNVPFIILLFIFFYGLPFSGIRLPEQVAGTIALSFFASAYYAEIIRGAMASVPRGQVEAARAMGFTYGQILRDIIVPQMWKFALPPMAGITTMTVKESSILSTITVAELTYQGIIVQGMTFAPFEVFFAIAALYWIFTAVLVRLFRIAECRVGSAELAAAARSPVASKYLTLEARP</sequence>
<feature type="transmembrane region" description="Helical" evidence="10">
    <location>
        <begin position="161"/>
        <end position="181"/>
    </location>
</feature>
<dbReference type="CDD" id="cd06261">
    <property type="entry name" value="TM_PBP2"/>
    <property type="match status" value="1"/>
</dbReference>
<evidence type="ECO:0000256" key="1">
    <source>
        <dbReference type="ARBA" id="ARBA00003159"/>
    </source>
</evidence>
<keyword evidence="13" id="KW-1185">Reference proteome</keyword>
<evidence type="ECO:0000256" key="8">
    <source>
        <dbReference type="ARBA" id="ARBA00022989"/>
    </source>
</evidence>
<keyword evidence="8 10" id="KW-1133">Transmembrane helix</keyword>
<keyword evidence="5" id="KW-1003">Cell membrane</keyword>
<reference evidence="12" key="2">
    <citation type="submission" date="2020-09" db="EMBL/GenBank/DDBJ databases">
        <authorList>
            <person name="Sun Q."/>
            <person name="Sedlacek I."/>
        </authorList>
    </citation>
    <scope>NUCLEOTIDE SEQUENCE</scope>
    <source>
        <strain evidence="12">CCM 7684</strain>
    </source>
</reference>
<evidence type="ECO:0000313" key="13">
    <source>
        <dbReference type="Proteomes" id="UP000602745"/>
    </source>
</evidence>
<dbReference type="InterPro" id="IPR000515">
    <property type="entry name" value="MetI-like"/>
</dbReference>
<dbReference type="NCBIfam" id="TIGR01726">
    <property type="entry name" value="HEQRo_perm_3TM"/>
    <property type="match status" value="1"/>
</dbReference>
<dbReference type="AlphaFoldDB" id="A0A8J3E1B6"/>
<feature type="transmembrane region" description="Helical" evidence="10">
    <location>
        <begin position="20"/>
        <end position="42"/>
    </location>
</feature>
<proteinExistence type="inferred from homology"/>
<dbReference type="GO" id="GO:0043190">
    <property type="term" value="C:ATP-binding cassette (ABC) transporter complex"/>
    <property type="evidence" value="ECO:0007669"/>
    <property type="project" value="InterPro"/>
</dbReference>
<gene>
    <name evidence="12" type="ORF">GCM10007276_33270</name>
</gene>
<evidence type="ECO:0000256" key="9">
    <source>
        <dbReference type="ARBA" id="ARBA00023136"/>
    </source>
</evidence>
<dbReference type="InterPro" id="IPR035906">
    <property type="entry name" value="MetI-like_sf"/>
</dbReference>
<dbReference type="Proteomes" id="UP000602745">
    <property type="component" value="Unassembled WGS sequence"/>
</dbReference>
<evidence type="ECO:0000256" key="5">
    <source>
        <dbReference type="ARBA" id="ARBA00022475"/>
    </source>
</evidence>
<evidence type="ECO:0000256" key="4">
    <source>
        <dbReference type="ARBA" id="ARBA00022448"/>
    </source>
</evidence>
<evidence type="ECO:0000256" key="7">
    <source>
        <dbReference type="ARBA" id="ARBA00022970"/>
    </source>
</evidence>
<comment type="caution">
    <text evidence="12">The sequence shown here is derived from an EMBL/GenBank/DDBJ whole genome shotgun (WGS) entry which is preliminary data.</text>
</comment>
<evidence type="ECO:0000259" key="11">
    <source>
        <dbReference type="PROSITE" id="PS50928"/>
    </source>
</evidence>
<evidence type="ECO:0000256" key="6">
    <source>
        <dbReference type="ARBA" id="ARBA00022692"/>
    </source>
</evidence>
<reference evidence="12" key="1">
    <citation type="journal article" date="2014" name="Int. J. Syst. Evol. Microbiol.">
        <title>Complete genome sequence of Corynebacterium casei LMG S-19264T (=DSM 44701T), isolated from a smear-ripened cheese.</title>
        <authorList>
            <consortium name="US DOE Joint Genome Institute (JGI-PGF)"/>
            <person name="Walter F."/>
            <person name="Albersmeier A."/>
            <person name="Kalinowski J."/>
            <person name="Ruckert C."/>
        </authorList>
    </citation>
    <scope>NUCLEOTIDE SEQUENCE</scope>
    <source>
        <strain evidence="12">CCM 7684</strain>
    </source>
</reference>
<comment type="similarity">
    <text evidence="3">Belongs to the binding-protein-dependent transport system permease family. HisMQ subfamily.</text>
</comment>
<dbReference type="Pfam" id="PF00528">
    <property type="entry name" value="BPD_transp_1"/>
    <property type="match status" value="1"/>
</dbReference>
<evidence type="ECO:0000313" key="12">
    <source>
        <dbReference type="EMBL" id="GGE53582.1"/>
    </source>
</evidence>
<protein>
    <recommendedName>
        <fullName evidence="11">ABC transmembrane type-1 domain-containing protein</fullName>
    </recommendedName>
</protein>
<dbReference type="GO" id="GO:0006865">
    <property type="term" value="P:amino acid transport"/>
    <property type="evidence" value="ECO:0007669"/>
    <property type="project" value="UniProtKB-KW"/>
</dbReference>
<dbReference type="PANTHER" id="PTHR30614:SF20">
    <property type="entry name" value="GLUTAMINE TRANSPORT SYSTEM PERMEASE PROTEIN GLNP"/>
    <property type="match status" value="1"/>
</dbReference>
<keyword evidence="6 10" id="KW-0812">Transmembrane</keyword>
<dbReference type="SUPFAM" id="SSF161098">
    <property type="entry name" value="MetI-like"/>
    <property type="match status" value="1"/>
</dbReference>
<dbReference type="RefSeq" id="WP_188410952.1">
    <property type="nucleotide sequence ID" value="NZ_BMCP01000006.1"/>
</dbReference>
<dbReference type="PROSITE" id="PS50928">
    <property type="entry name" value="ABC_TM1"/>
    <property type="match status" value="1"/>
</dbReference>
<dbReference type="InterPro" id="IPR010065">
    <property type="entry name" value="AA_ABC_transptr_permease_3TM"/>
</dbReference>
<feature type="transmembrane region" description="Helical" evidence="10">
    <location>
        <begin position="187"/>
        <end position="206"/>
    </location>
</feature>
<dbReference type="Gene3D" id="1.10.3720.10">
    <property type="entry name" value="MetI-like"/>
    <property type="match status" value="1"/>
</dbReference>
<accession>A0A8J3E1B6</accession>
<dbReference type="EMBL" id="BMCP01000006">
    <property type="protein sequence ID" value="GGE53582.1"/>
    <property type="molecule type" value="Genomic_DNA"/>
</dbReference>
<name>A0A8J3E1B6_9RHOB</name>
<dbReference type="InterPro" id="IPR043429">
    <property type="entry name" value="ArtM/GltK/GlnP/TcyL/YhdX-like"/>
</dbReference>
<keyword evidence="9 10" id="KW-0472">Membrane</keyword>
<feature type="domain" description="ABC transmembrane type-1" evidence="11">
    <location>
        <begin position="18"/>
        <end position="206"/>
    </location>
</feature>
<feature type="transmembrane region" description="Helical" evidence="10">
    <location>
        <begin position="88"/>
        <end position="106"/>
    </location>
</feature>
<evidence type="ECO:0000256" key="3">
    <source>
        <dbReference type="ARBA" id="ARBA00010072"/>
    </source>
</evidence>
<organism evidence="12 13">
    <name type="scientific">Agaricicola taiwanensis</name>
    <dbReference type="NCBI Taxonomy" id="591372"/>
    <lineage>
        <taxon>Bacteria</taxon>
        <taxon>Pseudomonadati</taxon>
        <taxon>Pseudomonadota</taxon>
        <taxon>Alphaproteobacteria</taxon>
        <taxon>Rhodobacterales</taxon>
        <taxon>Paracoccaceae</taxon>
        <taxon>Agaricicola</taxon>
    </lineage>
</organism>
<feature type="transmembrane region" description="Helical" evidence="10">
    <location>
        <begin position="63"/>
        <end position="82"/>
    </location>
</feature>
<dbReference type="GO" id="GO:0022857">
    <property type="term" value="F:transmembrane transporter activity"/>
    <property type="evidence" value="ECO:0007669"/>
    <property type="project" value="InterPro"/>
</dbReference>
<comment type="function">
    <text evidence="1">Part of the binding-protein-dependent transport system for glutamine; probably responsible for the translocation of the substrate across the membrane.</text>
</comment>
<comment type="subcellular location">
    <subcellularLocation>
        <location evidence="2">Cell inner membrane</location>
        <topology evidence="2">Multi-pass membrane protein</topology>
    </subcellularLocation>
    <subcellularLocation>
        <location evidence="10">Cell membrane</location>
        <topology evidence="10">Multi-pass membrane protein</topology>
    </subcellularLocation>
</comment>
<keyword evidence="4 10" id="KW-0813">Transport</keyword>
<keyword evidence="7" id="KW-0029">Amino-acid transport</keyword>
<evidence type="ECO:0000256" key="2">
    <source>
        <dbReference type="ARBA" id="ARBA00004429"/>
    </source>
</evidence>
<evidence type="ECO:0000256" key="10">
    <source>
        <dbReference type="RuleBase" id="RU363032"/>
    </source>
</evidence>
<dbReference type="PANTHER" id="PTHR30614">
    <property type="entry name" value="MEMBRANE COMPONENT OF AMINO ACID ABC TRANSPORTER"/>
    <property type="match status" value="1"/>
</dbReference>